<keyword evidence="4" id="KW-0808">Transferase</keyword>
<dbReference type="PROSITE" id="PS00105">
    <property type="entry name" value="AA_TRANSFER_CLASS_1"/>
    <property type="match status" value="1"/>
</dbReference>
<dbReference type="PANTHER" id="PTHR43807">
    <property type="entry name" value="FI04487P"/>
    <property type="match status" value="1"/>
</dbReference>
<dbReference type="InterPro" id="IPR004838">
    <property type="entry name" value="NHTrfase_class1_PyrdxlP-BS"/>
</dbReference>
<dbReference type="SUPFAM" id="SSF53383">
    <property type="entry name" value="PLP-dependent transferases"/>
    <property type="match status" value="1"/>
</dbReference>
<proteinExistence type="inferred from homology"/>
<dbReference type="InterPro" id="IPR015422">
    <property type="entry name" value="PyrdxlP-dep_Trfase_small"/>
</dbReference>
<keyword evidence="8" id="KW-1185">Reference proteome</keyword>
<organism evidence="7 8">
    <name type="scientific">Psilocybe cf. subviscida</name>
    <dbReference type="NCBI Taxonomy" id="2480587"/>
    <lineage>
        <taxon>Eukaryota</taxon>
        <taxon>Fungi</taxon>
        <taxon>Dikarya</taxon>
        <taxon>Basidiomycota</taxon>
        <taxon>Agaricomycotina</taxon>
        <taxon>Agaricomycetes</taxon>
        <taxon>Agaricomycetidae</taxon>
        <taxon>Agaricales</taxon>
        <taxon>Agaricineae</taxon>
        <taxon>Strophariaceae</taxon>
        <taxon>Psilocybe</taxon>
    </lineage>
</organism>
<dbReference type="GO" id="GO:0005739">
    <property type="term" value="C:mitochondrion"/>
    <property type="evidence" value="ECO:0007669"/>
    <property type="project" value="TreeGrafter"/>
</dbReference>
<keyword evidence="5" id="KW-0663">Pyridoxal phosphate</keyword>
<dbReference type="InterPro" id="IPR015421">
    <property type="entry name" value="PyrdxlP-dep_Trfase_major"/>
</dbReference>
<dbReference type="PANTHER" id="PTHR43807:SF20">
    <property type="entry name" value="FI04487P"/>
    <property type="match status" value="1"/>
</dbReference>
<dbReference type="CDD" id="cd00609">
    <property type="entry name" value="AAT_like"/>
    <property type="match status" value="1"/>
</dbReference>
<accession>A0A8H5BCI9</accession>
<dbReference type="InterPro" id="IPR051326">
    <property type="entry name" value="Kynurenine-oxoglutarate_AT"/>
</dbReference>
<dbReference type="GO" id="GO:0016212">
    <property type="term" value="F:kynurenine-oxoglutarate transaminase activity"/>
    <property type="evidence" value="ECO:0007669"/>
    <property type="project" value="TreeGrafter"/>
</dbReference>
<dbReference type="InterPro" id="IPR004839">
    <property type="entry name" value="Aminotransferase_I/II_large"/>
</dbReference>
<comment type="caution">
    <text evidence="7">The sequence shown here is derived from an EMBL/GenBank/DDBJ whole genome shotgun (WGS) entry which is preliminary data.</text>
</comment>
<dbReference type="AlphaFoldDB" id="A0A8H5BCI9"/>
<dbReference type="Proteomes" id="UP000567179">
    <property type="component" value="Unassembled WGS sequence"/>
</dbReference>
<evidence type="ECO:0000256" key="1">
    <source>
        <dbReference type="ARBA" id="ARBA00001933"/>
    </source>
</evidence>
<dbReference type="EMBL" id="JAACJJ010000028">
    <property type="protein sequence ID" value="KAF5320839.1"/>
    <property type="molecule type" value="Genomic_DNA"/>
</dbReference>
<dbReference type="FunFam" id="3.40.640.10:FF:000024">
    <property type="entry name" value="Kynurenine--oxoglutarate transaminase 3"/>
    <property type="match status" value="1"/>
</dbReference>
<comment type="similarity">
    <text evidence="2">Belongs to the class-I pyridoxal-phosphate-dependent aminotransferase family.</text>
</comment>
<evidence type="ECO:0000313" key="8">
    <source>
        <dbReference type="Proteomes" id="UP000567179"/>
    </source>
</evidence>
<feature type="domain" description="Aminotransferase class I/classII large" evidence="6">
    <location>
        <begin position="68"/>
        <end position="449"/>
    </location>
</feature>
<evidence type="ECO:0000256" key="2">
    <source>
        <dbReference type="ARBA" id="ARBA00007441"/>
    </source>
</evidence>
<evidence type="ECO:0000313" key="7">
    <source>
        <dbReference type="EMBL" id="KAF5320839.1"/>
    </source>
</evidence>
<dbReference type="Gene3D" id="3.40.640.10">
    <property type="entry name" value="Type I PLP-dependent aspartate aminotransferase-like (Major domain)"/>
    <property type="match status" value="1"/>
</dbReference>
<dbReference type="GO" id="GO:0030170">
    <property type="term" value="F:pyridoxal phosphate binding"/>
    <property type="evidence" value="ECO:0007669"/>
    <property type="project" value="InterPro"/>
</dbReference>
<comment type="cofactor">
    <cofactor evidence="1">
        <name>pyridoxal 5'-phosphate</name>
        <dbReference type="ChEBI" id="CHEBI:597326"/>
    </cofactor>
</comment>
<name>A0A8H5BCI9_9AGAR</name>
<dbReference type="InterPro" id="IPR015424">
    <property type="entry name" value="PyrdxlP-dep_Trfase"/>
</dbReference>
<evidence type="ECO:0000259" key="6">
    <source>
        <dbReference type="Pfam" id="PF00155"/>
    </source>
</evidence>
<evidence type="ECO:0000256" key="5">
    <source>
        <dbReference type="ARBA" id="ARBA00022898"/>
    </source>
</evidence>
<evidence type="ECO:0000256" key="3">
    <source>
        <dbReference type="ARBA" id="ARBA00022576"/>
    </source>
</evidence>
<sequence>MLHLSSRAHHLITRRLVNYCRPSAIASIHMASNQDRSNLIPFSSRLREGRALALDVWSIFSAVNLPQDCINLGQGYMNFAPPEWVRKAADEALGSVAPNHYSHPRGRIRLREAIKNFYGPQFNRNLDVESEILVTSGANEGQYSVFTAFLEQGDEVIMFEPFFDQYLPSVTFNGGKPVYVPMHPPKDSIAKPTSNDWTIDIEELRRAVTPRTKMIIVNTPHNPVGKVFTKAELESIAAIAEEFNLMVMADEVYDCLVFDGKDHVRIANLPGMWDRTVTVGSAGKSFAATGWRIGWLIAPKSIIQPTLAASTRIIFCTNSPLQEAAAAGLEQAKERHFFETQTEEYRERREILCQAFEKLGLKYTLPEGSYFILLDISRVQFPDDYPFPESVLGRGRDFRACWFIATEIGVSSIPVSEFYCEEHAGIGEAYGRFAFCKDVDTLRAAAERLQDLKKYIK</sequence>
<gene>
    <name evidence="7" type="ORF">D9619_000266</name>
</gene>
<dbReference type="Gene3D" id="3.90.1150.10">
    <property type="entry name" value="Aspartate Aminotransferase, domain 1"/>
    <property type="match status" value="1"/>
</dbReference>
<protein>
    <recommendedName>
        <fullName evidence="6">Aminotransferase class I/classII large domain-containing protein</fullName>
    </recommendedName>
</protein>
<dbReference type="OrthoDB" id="2414662at2759"/>
<reference evidence="7 8" key="1">
    <citation type="journal article" date="2020" name="ISME J.">
        <title>Uncovering the hidden diversity of litter-decomposition mechanisms in mushroom-forming fungi.</title>
        <authorList>
            <person name="Floudas D."/>
            <person name="Bentzer J."/>
            <person name="Ahren D."/>
            <person name="Johansson T."/>
            <person name="Persson P."/>
            <person name="Tunlid A."/>
        </authorList>
    </citation>
    <scope>NUCLEOTIDE SEQUENCE [LARGE SCALE GENOMIC DNA]</scope>
    <source>
        <strain evidence="7 8">CBS 101986</strain>
    </source>
</reference>
<dbReference type="Pfam" id="PF00155">
    <property type="entry name" value="Aminotran_1_2"/>
    <property type="match status" value="1"/>
</dbReference>
<keyword evidence="3" id="KW-0032">Aminotransferase</keyword>
<evidence type="ECO:0000256" key="4">
    <source>
        <dbReference type="ARBA" id="ARBA00022679"/>
    </source>
</evidence>